<dbReference type="Pfam" id="PF03780">
    <property type="entry name" value="Asp23"/>
    <property type="match status" value="1"/>
</dbReference>
<organism evidence="2 3">
    <name type="scientific">Exiguobacterium alkaliphilum</name>
    <dbReference type="NCBI Taxonomy" id="1428684"/>
    <lineage>
        <taxon>Bacteria</taxon>
        <taxon>Bacillati</taxon>
        <taxon>Bacillota</taxon>
        <taxon>Bacilli</taxon>
        <taxon>Bacillales</taxon>
        <taxon>Bacillales Family XII. Incertae Sedis</taxon>
        <taxon>Exiguobacterium</taxon>
    </lineage>
</organism>
<gene>
    <name evidence="2" type="ORF">NQG31_04905</name>
</gene>
<dbReference type="PANTHER" id="PTHR34297:SF1">
    <property type="entry name" value="ASP23_GLS24 FAMILY ENVELOPE STRESS RESPONSE PROTEIN"/>
    <property type="match status" value="1"/>
</dbReference>
<name>A0ABT2KV83_9BACL</name>
<comment type="caution">
    <text evidence="2">The sequence shown here is derived from an EMBL/GenBank/DDBJ whole genome shotgun (WGS) entry which is preliminary data.</text>
</comment>
<evidence type="ECO:0000313" key="2">
    <source>
        <dbReference type="EMBL" id="MCT4794872.1"/>
    </source>
</evidence>
<dbReference type="RefSeq" id="WP_034817925.1">
    <property type="nucleotide sequence ID" value="NZ_JANIEK010000013.1"/>
</dbReference>
<dbReference type="EMBL" id="JANIEK010000013">
    <property type="protein sequence ID" value="MCT4794872.1"/>
    <property type="molecule type" value="Genomic_DNA"/>
</dbReference>
<evidence type="ECO:0000313" key="3">
    <source>
        <dbReference type="Proteomes" id="UP001206821"/>
    </source>
</evidence>
<proteinExistence type="inferred from homology"/>
<comment type="similarity">
    <text evidence="1">Belongs to the asp23 family.</text>
</comment>
<keyword evidence="3" id="KW-1185">Reference proteome</keyword>
<evidence type="ECO:0000256" key="1">
    <source>
        <dbReference type="ARBA" id="ARBA00005721"/>
    </source>
</evidence>
<dbReference type="Proteomes" id="UP001206821">
    <property type="component" value="Unassembled WGS sequence"/>
</dbReference>
<sequence>MPYGNGMNSTEGAVNVSRHVVEMIAAVAVKETKHVSFTQEDTKLSERALMKHVKVDETEEGVVIQLAVFVAYGQSIIKTVTAVQERITQDMDTMLAMTPLAVNVKVVGIQL</sequence>
<dbReference type="InterPro" id="IPR005531">
    <property type="entry name" value="Asp23"/>
</dbReference>
<dbReference type="PANTHER" id="PTHR34297">
    <property type="entry name" value="HYPOTHETICAL CYTOSOLIC PROTEIN-RELATED"/>
    <property type="match status" value="1"/>
</dbReference>
<accession>A0ABT2KV83</accession>
<protein>
    <submittedName>
        <fullName evidence="2">Asp23/Gls24 family envelope stress response protein</fullName>
    </submittedName>
</protein>
<reference evidence="2 3" key="1">
    <citation type="submission" date="2022-07" db="EMBL/GenBank/DDBJ databases">
        <title>Genomic and pangenome structural analysis of the polyextremophile Exiguobacterium.</title>
        <authorList>
            <person name="Shen L."/>
        </authorList>
    </citation>
    <scope>NUCLEOTIDE SEQUENCE [LARGE SCALE GENOMIC DNA]</scope>
    <source>
        <strain evidence="2 3">12_1</strain>
    </source>
</reference>